<protein>
    <submittedName>
        <fullName evidence="1">NEL-type E3 ubiquitin ligase domain-containing protein</fullName>
    </submittedName>
</protein>
<keyword evidence="2" id="KW-1185">Reference proteome</keyword>
<reference evidence="1" key="1">
    <citation type="submission" date="2024-11" db="EMBL/GenBank/DDBJ databases">
        <authorList>
            <person name="Lucas J.A."/>
        </authorList>
    </citation>
    <scope>NUCLEOTIDE SEQUENCE</scope>
    <source>
        <strain evidence="1">Z 8.8</strain>
    </source>
</reference>
<organism evidence="1 2">
    <name type="scientific">Pseudomonas neuropathica</name>
    <dbReference type="NCBI Taxonomy" id="2730425"/>
    <lineage>
        <taxon>Bacteria</taxon>
        <taxon>Pseudomonadati</taxon>
        <taxon>Pseudomonadota</taxon>
        <taxon>Gammaproteobacteria</taxon>
        <taxon>Pseudomonadales</taxon>
        <taxon>Pseudomonadaceae</taxon>
        <taxon>Pseudomonas</taxon>
    </lineage>
</organism>
<accession>A0ACC7MY63</accession>
<proteinExistence type="predicted"/>
<sequence>MPDLSTPAESGFHVPFIKSRVPDWTRHLATPHLQAMTLARNPAQRFIEAYPELYAKASPALRQALLDSQARSNVSTQALATTLKDLQGITEFAKPLLTDALQKTFGQAPDVTDTALFHLRSPNRAEEQSLLQAALRNFEEDEPFDEVALQETSALAPAGALESHRYDQSEHYPFAKVRYSIRDKLSIEPAAFASLCRELDVGKQYQDHLSAVFEAPDKAATVRQQTIAANKDRMRVQAHVALLQSNIDPADHATVLALLDEASPVRLDGALVAYSRLHVFGSELNDVLIIGAASRRTRAALQNPWLGLLPFSSLLPTQIDDTRIIVYIPGDPVSPLKAYGSGREFARDLAIKLRTYSYQRFFASFVPQDESSRFFRRLKAQLKVQKWDPAPVYPGPPYDPEAFRNGMYVEVWNEEVDLGMDETFMDGKVFGACYEFHLARVKSNARLLAIPTAEVDHEAWIARLEHYAECGLSVLNVAAFFVPGLGEVMLAVTAVQLTYEVYQGMQAWKEADAEEAWGHLSSVLQNVAFMAVLGAVAHKAPPITTSRFVNGMTRIATPFGEPRLWSPDLAPYKSSVSLDGIEPNALGQYKIGGRTYIRQEGNVYEKTFDPALQQWRIKHPSDPRAYQPVLRHNQHGAWRHTLERPLEWDRSTLLRRMGPQMDGFSDAQLQQIAEVSGVSDDALRQMHIDHQPPPPLLAETIRWFRGDRQGSAHEAVIERLQRSFPTLSPEGARQVLDNASAAELAQLCDTAKIPLRQASEICAHLQQASLNRALCGLHLQDMASLASDRLALHCLEQLPGWSADIRVEMRTGSLKGPLLDSVGSDSATIRYYLVKGDGYFRAYDAQGRALNNLPVHGRNLFESLLEYLPEAARAKLDGNQVQALQNKLANYAGAHRHEMSLILKQRPLNGAGPSLRLPDGRLGYLASGRGVGFPDGALVSRVRDLYPNLSDAQASQFVRGRLSAGDTDRQVFNLLNNRQREFEALDRALNNWVDAGEQAPAGGPSRRVIADRLIQCWRNGLDQGLEPAFELNLSGADALPEWDADFTHVRSVRLTSNQLIGDSGTALLRRFAKLKKLEISVRGQDMAALAEKLPGLTAITELALESPLPTFAPPLVRALEGMTQLEQLALTGNMGAMDFGTLTNLRSLRLAGDLTEWPNGVFGLNRLETLDLRRMPIRSLPDELFSGNESLWRRMQLNWAALEPQAFKKAYGYVHDNPAHLLNEPQMVARYCRGRLSELAPNDDTFASDAMAQFSKDGLSGRALLDQVEALHQQQLALSQSLDAWKDRVVRVDGRQMELHHRALIAEKIRECFLKGLRARYAPAQPVAGPSWGQGDALFEGLDLTGFGPLGDLPELGDTVFAHVRSLKLSNSALSTEHVSDFLSGFPQLRALDLSANRLTGLPQALDGLGQLRELNLSYNQLTITASAQARLNRMTALETLNLAYNRVGALQVGSMTGLQSLDLSHSNIRNWPEGVLALPNLRRLALNHSGITDIPAAALAGHDQLLAATSLQGCRLSPQALTSVRTYADRTASRNPLGIERLHLSAGRTGGDPEFYPIEVSERPDLILPLHLEPGEGDVPRTAAARLQRLDPQLGAAQAVERIDAWLTRGMSALEIEARLVQWQQQRTQLIKQLNDWIDVPAFRGHQGWVGALDRRRAANQLLECWRATLREAPAAEGAATDAVLDFAGLVIGDLPALPVSFEHVGALDLSGVGLTENSDGFLRAFPKLRSLTLNHNRLGALPDAVGQCEHLIRLSASYNDLGASDEWQRQVRSLRHLQSLDLSVNRLVSLDVTGLEQLQALDVSGNLLWDWPQGVLQAPALATLDLSGNRIQIIPPDAFLPGHAALMAGTNLSDNIYLEQVELIRLQEYLQETGRGLGFTSQQIERHLEGFGPESSEGSEASDEEDHPDHESPQAQKARWFSGVAADSEKHQVWSDLMEQDTTHDFSYILSQLQHTQDFVADRLDLTQRVWRVLEAAHGDEALGRRLMDLSRALRNRVTCGDGRILLFNELEVEVHEFNALKSIAPEHKGRELLKLSRELFRLAQVEEIASTRIQLRPNIDPAEIRLAYRVGLARRLGLPNQPKGMLYENLAQVTTGDLDQAYASILARERTPVFIEQLTARKYWRDYLEEKYPGEFTRVQQGFQAKASELEDKYPQLNSAYLQEMEALDTANKAERLQLLTTLSEREVAELGAQA</sequence>
<dbReference type="EMBL" id="JBJHQE010000053">
    <property type="protein sequence ID" value="MFK9083526.1"/>
    <property type="molecule type" value="Genomic_DNA"/>
</dbReference>
<comment type="caution">
    <text evidence="1">The sequence shown here is derived from an EMBL/GenBank/DDBJ whole genome shotgun (WGS) entry which is preliminary data.</text>
</comment>
<evidence type="ECO:0000313" key="2">
    <source>
        <dbReference type="Proteomes" id="UP001622950"/>
    </source>
</evidence>
<gene>
    <name evidence="1" type="ORF">ACJEBM_22960</name>
</gene>
<evidence type="ECO:0000313" key="1">
    <source>
        <dbReference type="EMBL" id="MFK9083526.1"/>
    </source>
</evidence>
<name>A0ACC7MY63_9PSED</name>
<dbReference type="Proteomes" id="UP001622950">
    <property type="component" value="Unassembled WGS sequence"/>
</dbReference>